<evidence type="ECO:0000256" key="7">
    <source>
        <dbReference type="ARBA" id="ARBA00070833"/>
    </source>
</evidence>
<evidence type="ECO:0000256" key="1">
    <source>
        <dbReference type="ARBA" id="ARBA00004496"/>
    </source>
</evidence>
<dbReference type="CDD" id="cd01448">
    <property type="entry name" value="TST_Repeat_1"/>
    <property type="match status" value="1"/>
</dbReference>
<evidence type="ECO:0000256" key="5">
    <source>
        <dbReference type="ARBA" id="ARBA00051793"/>
    </source>
</evidence>
<dbReference type="SMART" id="SM00450">
    <property type="entry name" value="RHOD"/>
    <property type="match status" value="2"/>
</dbReference>
<dbReference type="InterPro" id="IPR001763">
    <property type="entry name" value="Rhodanese-like_dom"/>
</dbReference>
<evidence type="ECO:0000256" key="6">
    <source>
        <dbReference type="ARBA" id="ARBA00066832"/>
    </source>
</evidence>
<name>A0A1I3DDF7_9RHOB</name>
<reference evidence="10 11" key="1">
    <citation type="submission" date="2016-10" db="EMBL/GenBank/DDBJ databases">
        <authorList>
            <person name="de Groot N.N."/>
        </authorList>
    </citation>
    <scope>NUCLEOTIDE SEQUENCE [LARGE SCALE GENOMIC DNA]</scope>
    <source>
        <strain evidence="10 11">CGMCC 1.11030</strain>
    </source>
</reference>
<dbReference type="Proteomes" id="UP000199377">
    <property type="component" value="Unassembled WGS sequence"/>
</dbReference>
<evidence type="ECO:0000256" key="3">
    <source>
        <dbReference type="ARBA" id="ARBA00022679"/>
    </source>
</evidence>
<dbReference type="PANTHER" id="PTHR11364">
    <property type="entry name" value="THIOSULFATE SULFERTANSFERASE"/>
    <property type="match status" value="1"/>
</dbReference>
<dbReference type="FunFam" id="3.40.250.10:FF:000001">
    <property type="entry name" value="Sulfurtransferase"/>
    <property type="match status" value="1"/>
</dbReference>
<dbReference type="GO" id="GO:0016784">
    <property type="term" value="F:3-mercaptopyruvate sulfurtransferase activity"/>
    <property type="evidence" value="ECO:0007669"/>
    <property type="project" value="UniProtKB-EC"/>
</dbReference>
<proteinExistence type="predicted"/>
<organism evidence="10 11">
    <name type="scientific">Albimonas pacifica</name>
    <dbReference type="NCBI Taxonomy" id="1114924"/>
    <lineage>
        <taxon>Bacteria</taxon>
        <taxon>Pseudomonadati</taxon>
        <taxon>Pseudomonadota</taxon>
        <taxon>Alphaproteobacteria</taxon>
        <taxon>Rhodobacterales</taxon>
        <taxon>Paracoccaceae</taxon>
        <taxon>Albimonas</taxon>
    </lineage>
</organism>
<keyword evidence="11" id="KW-1185">Reference proteome</keyword>
<feature type="domain" description="Rhodanese" evidence="9">
    <location>
        <begin position="167"/>
        <end position="281"/>
    </location>
</feature>
<keyword evidence="2" id="KW-0963">Cytoplasm</keyword>
<dbReference type="OrthoDB" id="9781034at2"/>
<evidence type="ECO:0000313" key="10">
    <source>
        <dbReference type="EMBL" id="SFH84676.1"/>
    </source>
</evidence>
<dbReference type="EMBL" id="FOQH01000002">
    <property type="protein sequence ID" value="SFH84676.1"/>
    <property type="molecule type" value="Genomic_DNA"/>
</dbReference>
<dbReference type="InterPro" id="IPR045078">
    <property type="entry name" value="TST/MPST-like"/>
</dbReference>
<gene>
    <name evidence="10" type="ORF">SAMN05216258_102521</name>
</gene>
<protein>
    <recommendedName>
        <fullName evidence="7">3-mercaptopyruvate sulfurtransferase</fullName>
        <ecNumber evidence="6">2.8.1.2</ecNumber>
    </recommendedName>
    <alternativeName>
        <fullName evidence="8">Rhodanese-like protein</fullName>
    </alternativeName>
</protein>
<dbReference type="Pfam" id="PF00581">
    <property type="entry name" value="Rhodanese"/>
    <property type="match status" value="2"/>
</dbReference>
<comment type="catalytic activity">
    <reaction evidence="5">
        <text>2-oxo-3-sulfanylpropanoate + [thioredoxin]-dithiol = [thioredoxin]-disulfide + hydrogen sulfide + pyruvate + H(+)</text>
        <dbReference type="Rhea" id="RHEA:21740"/>
        <dbReference type="Rhea" id="RHEA-COMP:10698"/>
        <dbReference type="Rhea" id="RHEA-COMP:10700"/>
        <dbReference type="ChEBI" id="CHEBI:15361"/>
        <dbReference type="ChEBI" id="CHEBI:15378"/>
        <dbReference type="ChEBI" id="CHEBI:29919"/>
        <dbReference type="ChEBI" id="CHEBI:29950"/>
        <dbReference type="ChEBI" id="CHEBI:50058"/>
        <dbReference type="ChEBI" id="CHEBI:57678"/>
        <dbReference type="EC" id="2.8.1.2"/>
    </reaction>
    <physiologicalReaction direction="left-to-right" evidence="5">
        <dbReference type="Rhea" id="RHEA:21741"/>
    </physiologicalReaction>
</comment>
<dbReference type="InterPro" id="IPR001307">
    <property type="entry name" value="Thiosulphate_STrfase_CS"/>
</dbReference>
<evidence type="ECO:0000256" key="4">
    <source>
        <dbReference type="ARBA" id="ARBA00022737"/>
    </source>
</evidence>
<dbReference type="STRING" id="1114924.SAMN05216258_102521"/>
<keyword evidence="4" id="KW-0677">Repeat</keyword>
<dbReference type="PROSITE" id="PS00380">
    <property type="entry name" value="RHODANESE_1"/>
    <property type="match status" value="1"/>
</dbReference>
<sequence>MAASDDRLLVSTEWLAEHLDAPDVRVLDASWWLPAAGRDAKAEYAQAHIPGAQFFDIDEISDSRSELPHMAPPQEKFVSRVRAMGIGDAHRVVVYDAAGLFSAARVWWLFRLFGHHDVAVLDGGLPKWLAEGRPTEDMAPLPRDRHFVARRNAMLVKDVTQVAAALKLGREQIVDARSAPRFAGEQPEPRPGLRAGHIPGARNVPYDTLLNADGTMKDPDALRAVFEGAGVDLSRPVISSCGSGVTACVLDLALERLGHKQHAVYDGSWAEWGAYPDLAIETGPAR</sequence>
<dbReference type="AlphaFoldDB" id="A0A1I3DDF7"/>
<dbReference type="GO" id="GO:0005737">
    <property type="term" value="C:cytoplasm"/>
    <property type="evidence" value="ECO:0007669"/>
    <property type="project" value="UniProtKB-SubCell"/>
</dbReference>
<dbReference type="PROSITE" id="PS50206">
    <property type="entry name" value="RHODANESE_3"/>
    <property type="match status" value="2"/>
</dbReference>
<comment type="subcellular location">
    <subcellularLocation>
        <location evidence="1">Cytoplasm</location>
    </subcellularLocation>
</comment>
<dbReference type="InterPro" id="IPR036873">
    <property type="entry name" value="Rhodanese-like_dom_sf"/>
</dbReference>
<evidence type="ECO:0000259" key="9">
    <source>
        <dbReference type="PROSITE" id="PS50206"/>
    </source>
</evidence>
<dbReference type="PANTHER" id="PTHR11364:SF27">
    <property type="entry name" value="SULFURTRANSFERASE"/>
    <property type="match status" value="1"/>
</dbReference>
<dbReference type="FunFam" id="3.40.250.10:FF:000015">
    <property type="entry name" value="Sulfurtransferase"/>
    <property type="match status" value="1"/>
</dbReference>
<evidence type="ECO:0000313" key="11">
    <source>
        <dbReference type="Proteomes" id="UP000199377"/>
    </source>
</evidence>
<keyword evidence="10" id="KW-0670">Pyruvate</keyword>
<feature type="domain" description="Rhodanese" evidence="9">
    <location>
        <begin position="20"/>
        <end position="137"/>
    </location>
</feature>
<dbReference type="Gene3D" id="3.40.250.10">
    <property type="entry name" value="Rhodanese-like domain"/>
    <property type="match status" value="2"/>
</dbReference>
<accession>A0A1I3DDF7</accession>
<dbReference type="RefSeq" id="WP_092858645.1">
    <property type="nucleotide sequence ID" value="NZ_FOQH01000002.1"/>
</dbReference>
<dbReference type="CDD" id="cd01449">
    <property type="entry name" value="TST_Repeat_2"/>
    <property type="match status" value="1"/>
</dbReference>
<evidence type="ECO:0000256" key="8">
    <source>
        <dbReference type="ARBA" id="ARBA00078354"/>
    </source>
</evidence>
<keyword evidence="3 10" id="KW-0808">Transferase</keyword>
<evidence type="ECO:0000256" key="2">
    <source>
        <dbReference type="ARBA" id="ARBA00022490"/>
    </source>
</evidence>
<dbReference type="GO" id="GO:0004792">
    <property type="term" value="F:thiosulfate-cyanide sulfurtransferase activity"/>
    <property type="evidence" value="ECO:0007669"/>
    <property type="project" value="InterPro"/>
</dbReference>
<dbReference type="NCBIfam" id="NF008557">
    <property type="entry name" value="PRK11493.1"/>
    <property type="match status" value="1"/>
</dbReference>
<dbReference type="EC" id="2.8.1.2" evidence="6"/>
<dbReference type="SUPFAM" id="SSF52821">
    <property type="entry name" value="Rhodanese/Cell cycle control phosphatase"/>
    <property type="match status" value="2"/>
</dbReference>